<comment type="caution">
    <text evidence="8">The sequence shown here is derived from an EMBL/GenBank/DDBJ whole genome shotgun (WGS) entry which is preliminary data.</text>
</comment>
<dbReference type="Proteomes" id="UP001482520">
    <property type="component" value="Unassembled WGS sequence"/>
</dbReference>
<keyword evidence="1 6" id="KW-0597">Phosphoprotein</keyword>
<keyword evidence="9" id="KW-1185">Reference proteome</keyword>
<evidence type="ECO:0000256" key="1">
    <source>
        <dbReference type="ARBA" id="ARBA00022553"/>
    </source>
</evidence>
<dbReference type="Gene3D" id="3.40.50.2300">
    <property type="match status" value="1"/>
</dbReference>
<feature type="modified residue" description="4-aspartylphosphate" evidence="6">
    <location>
        <position position="52"/>
    </location>
</feature>
<evidence type="ECO:0000256" key="2">
    <source>
        <dbReference type="ARBA" id="ARBA00023012"/>
    </source>
</evidence>
<dbReference type="InterPro" id="IPR039420">
    <property type="entry name" value="WalR-like"/>
</dbReference>
<evidence type="ECO:0000256" key="3">
    <source>
        <dbReference type="ARBA" id="ARBA00023015"/>
    </source>
</evidence>
<organism evidence="8 9">
    <name type="scientific">Nocardioides kribbensis</name>
    <dbReference type="NCBI Taxonomy" id="305517"/>
    <lineage>
        <taxon>Bacteria</taxon>
        <taxon>Bacillati</taxon>
        <taxon>Actinomycetota</taxon>
        <taxon>Actinomycetes</taxon>
        <taxon>Propionibacteriales</taxon>
        <taxon>Nocardioidaceae</taxon>
        <taxon>Nocardioides</taxon>
    </lineage>
</organism>
<accession>A0ABV1P2A3</accession>
<keyword evidence="3" id="KW-0805">Transcription regulation</keyword>
<evidence type="ECO:0000256" key="6">
    <source>
        <dbReference type="PROSITE-ProRule" id="PRU00169"/>
    </source>
</evidence>
<dbReference type="SMART" id="SM00448">
    <property type="entry name" value="REC"/>
    <property type="match status" value="1"/>
</dbReference>
<dbReference type="SUPFAM" id="SSF52172">
    <property type="entry name" value="CheY-like"/>
    <property type="match status" value="1"/>
</dbReference>
<dbReference type="InterPro" id="IPR001789">
    <property type="entry name" value="Sig_transdc_resp-reg_receiver"/>
</dbReference>
<evidence type="ECO:0000259" key="7">
    <source>
        <dbReference type="PROSITE" id="PS50110"/>
    </source>
</evidence>
<evidence type="ECO:0000256" key="5">
    <source>
        <dbReference type="ARBA" id="ARBA00023163"/>
    </source>
</evidence>
<protein>
    <submittedName>
        <fullName evidence="8">Response regulator</fullName>
    </submittedName>
</protein>
<dbReference type="PANTHER" id="PTHR48111:SF1">
    <property type="entry name" value="TWO-COMPONENT RESPONSE REGULATOR ORR33"/>
    <property type="match status" value="1"/>
</dbReference>
<sequence>MAVIVVAEDDPDLRELVTLILGQAGHEVVGVGQGDAALAACRERRPAVAVLDIAMPGDLDGLAVTRALRADPATADLPVLLLTARARADDVRAGIDSGADDYIAKPFDVGYFVERVGRLVADGRPA</sequence>
<dbReference type="PROSITE" id="PS50110">
    <property type="entry name" value="RESPONSE_REGULATORY"/>
    <property type="match status" value="1"/>
</dbReference>
<keyword evidence="2" id="KW-0902">Two-component regulatory system</keyword>
<evidence type="ECO:0000256" key="4">
    <source>
        <dbReference type="ARBA" id="ARBA00023125"/>
    </source>
</evidence>
<evidence type="ECO:0000313" key="9">
    <source>
        <dbReference type="Proteomes" id="UP001482520"/>
    </source>
</evidence>
<keyword evidence="4" id="KW-0238">DNA-binding</keyword>
<dbReference type="EMBL" id="JBEGDP010000023">
    <property type="protein sequence ID" value="MEQ7848890.1"/>
    <property type="molecule type" value="Genomic_DNA"/>
</dbReference>
<dbReference type="RefSeq" id="WP_193665518.1">
    <property type="nucleotide sequence ID" value="NZ_BAAAMM010000004.1"/>
</dbReference>
<evidence type="ECO:0000313" key="8">
    <source>
        <dbReference type="EMBL" id="MEQ7848890.1"/>
    </source>
</evidence>
<reference evidence="8 9" key="1">
    <citation type="submission" date="2024-02" db="EMBL/GenBank/DDBJ databases">
        <title>Full genome sequence of Nocardioides kribbensis.</title>
        <authorList>
            <person name="Poletto B.L."/>
            <person name="Silva G."/>
            <person name="Galante D."/>
            <person name="Campos K.R."/>
            <person name="Santos M.B.N."/>
            <person name="Sacchi C.T."/>
        </authorList>
    </citation>
    <scope>NUCLEOTIDE SEQUENCE [LARGE SCALE GENOMIC DNA]</scope>
    <source>
        <strain evidence="8 9">O4R</strain>
    </source>
</reference>
<dbReference type="InterPro" id="IPR011006">
    <property type="entry name" value="CheY-like_superfamily"/>
</dbReference>
<keyword evidence="5" id="KW-0804">Transcription</keyword>
<name>A0ABV1P2A3_9ACTN</name>
<proteinExistence type="predicted"/>
<feature type="domain" description="Response regulatory" evidence="7">
    <location>
        <begin position="3"/>
        <end position="120"/>
    </location>
</feature>
<gene>
    <name evidence="8" type="ORF">V6R90_16540</name>
</gene>
<dbReference type="Pfam" id="PF00072">
    <property type="entry name" value="Response_reg"/>
    <property type="match status" value="1"/>
</dbReference>
<dbReference type="PANTHER" id="PTHR48111">
    <property type="entry name" value="REGULATOR OF RPOS"/>
    <property type="match status" value="1"/>
</dbReference>